<evidence type="ECO:0000313" key="2">
    <source>
        <dbReference type="Proteomes" id="UP000515153"/>
    </source>
</evidence>
<keyword evidence="1" id="KW-0472">Membrane</keyword>
<name>A0A6P8BLA8_PYRGI</name>
<evidence type="ECO:0000256" key="1">
    <source>
        <dbReference type="SAM" id="Phobius"/>
    </source>
</evidence>
<dbReference type="KEGG" id="pgri:PgNI_00618"/>
<organism evidence="2 3">
    <name type="scientific">Pyricularia grisea</name>
    <name type="common">Crabgrass-specific blast fungus</name>
    <name type="synonym">Magnaporthe grisea</name>
    <dbReference type="NCBI Taxonomy" id="148305"/>
    <lineage>
        <taxon>Eukaryota</taxon>
        <taxon>Fungi</taxon>
        <taxon>Dikarya</taxon>
        <taxon>Ascomycota</taxon>
        <taxon>Pezizomycotina</taxon>
        <taxon>Sordariomycetes</taxon>
        <taxon>Sordariomycetidae</taxon>
        <taxon>Magnaporthales</taxon>
        <taxon>Pyriculariaceae</taxon>
        <taxon>Pyricularia</taxon>
    </lineage>
</organism>
<protein>
    <submittedName>
        <fullName evidence="3">Uncharacterized protein</fullName>
    </submittedName>
</protein>
<dbReference type="AlphaFoldDB" id="A0A6P8BLA8"/>
<gene>
    <name evidence="3" type="ORF">PgNI_00618</name>
</gene>
<sequence>MTQANRDQYQLSYQSHHTFFFTGIASPEAKDPAAPLAWTGMSWVPFVLPPLAHGDAVTTATRVTGTRMVRVTLSSMVMVVVLMAGS</sequence>
<reference evidence="3" key="1">
    <citation type="journal article" date="2019" name="Mol. Biol. Evol.">
        <title>Blast fungal genomes show frequent chromosomal changes, gene gains and losses, and effector gene turnover.</title>
        <authorList>
            <person name="Gomez Luciano L.B."/>
            <person name="Jason Tsai I."/>
            <person name="Chuma I."/>
            <person name="Tosa Y."/>
            <person name="Chen Y.H."/>
            <person name="Li J.Y."/>
            <person name="Li M.Y."/>
            <person name="Jade Lu M.Y."/>
            <person name="Nakayashiki H."/>
            <person name="Li W.H."/>
        </authorList>
    </citation>
    <scope>NUCLEOTIDE SEQUENCE</scope>
    <source>
        <strain evidence="3">NI907</strain>
    </source>
</reference>
<accession>A0A6P8BLA8</accession>
<keyword evidence="2" id="KW-1185">Reference proteome</keyword>
<evidence type="ECO:0000313" key="3">
    <source>
        <dbReference type="RefSeq" id="XP_030988005.1"/>
    </source>
</evidence>
<keyword evidence="1" id="KW-0812">Transmembrane</keyword>
<keyword evidence="1" id="KW-1133">Transmembrane helix</keyword>
<dbReference type="GeneID" id="41955610"/>
<reference evidence="3" key="3">
    <citation type="submission" date="2025-08" db="UniProtKB">
        <authorList>
            <consortium name="RefSeq"/>
        </authorList>
    </citation>
    <scope>IDENTIFICATION</scope>
    <source>
        <strain evidence="3">NI907</strain>
    </source>
</reference>
<dbReference type="Proteomes" id="UP000515153">
    <property type="component" value="Unplaced"/>
</dbReference>
<reference evidence="3" key="2">
    <citation type="submission" date="2019-10" db="EMBL/GenBank/DDBJ databases">
        <authorList>
            <consortium name="NCBI Genome Project"/>
        </authorList>
    </citation>
    <scope>NUCLEOTIDE SEQUENCE</scope>
    <source>
        <strain evidence="3">NI907</strain>
    </source>
</reference>
<proteinExistence type="predicted"/>
<feature type="transmembrane region" description="Helical" evidence="1">
    <location>
        <begin position="68"/>
        <end position="85"/>
    </location>
</feature>
<dbReference type="RefSeq" id="XP_030988005.1">
    <property type="nucleotide sequence ID" value="XM_031120696.1"/>
</dbReference>